<dbReference type="Pfam" id="PF07727">
    <property type="entry name" value="RVT_2"/>
    <property type="match status" value="2"/>
</dbReference>
<feature type="domain" description="Reverse transcriptase Ty1/copia-type" evidence="1">
    <location>
        <begin position="431"/>
        <end position="475"/>
    </location>
</feature>
<keyword evidence="3" id="KW-1185">Reference proteome</keyword>
<evidence type="ECO:0000313" key="3">
    <source>
        <dbReference type="Proteomes" id="UP001188597"/>
    </source>
</evidence>
<comment type="caution">
    <text evidence="2">The sequence shown here is derived from an EMBL/GenBank/DDBJ whole genome shotgun (WGS) entry which is preliminary data.</text>
</comment>
<name>A0AA89AKT9_9ASTE</name>
<organism evidence="2 3">
    <name type="scientific">Escallonia herrerae</name>
    <dbReference type="NCBI Taxonomy" id="1293975"/>
    <lineage>
        <taxon>Eukaryota</taxon>
        <taxon>Viridiplantae</taxon>
        <taxon>Streptophyta</taxon>
        <taxon>Embryophyta</taxon>
        <taxon>Tracheophyta</taxon>
        <taxon>Spermatophyta</taxon>
        <taxon>Magnoliopsida</taxon>
        <taxon>eudicotyledons</taxon>
        <taxon>Gunneridae</taxon>
        <taxon>Pentapetalae</taxon>
        <taxon>asterids</taxon>
        <taxon>campanulids</taxon>
        <taxon>Escalloniales</taxon>
        <taxon>Escalloniaceae</taxon>
        <taxon>Escallonia</taxon>
    </lineage>
</organism>
<dbReference type="EMBL" id="JAVXUP010002054">
    <property type="protein sequence ID" value="KAK3005987.1"/>
    <property type="molecule type" value="Genomic_DNA"/>
</dbReference>
<dbReference type="InterPro" id="IPR013103">
    <property type="entry name" value="RVT_2"/>
</dbReference>
<accession>A0AA89AKT9</accession>
<feature type="domain" description="Reverse transcriptase Ty1/copia-type" evidence="1">
    <location>
        <begin position="381"/>
        <end position="429"/>
    </location>
</feature>
<evidence type="ECO:0000259" key="1">
    <source>
        <dbReference type="Pfam" id="PF07727"/>
    </source>
</evidence>
<proteinExistence type="predicted"/>
<reference evidence="2" key="1">
    <citation type="submission" date="2022-12" db="EMBL/GenBank/DDBJ databases">
        <title>Draft genome assemblies for two species of Escallonia (Escalloniales).</title>
        <authorList>
            <person name="Chanderbali A."/>
            <person name="Dervinis C."/>
            <person name="Anghel I."/>
            <person name="Soltis D."/>
            <person name="Soltis P."/>
            <person name="Zapata F."/>
        </authorList>
    </citation>
    <scope>NUCLEOTIDE SEQUENCE</scope>
    <source>
        <strain evidence="2">UCBG64.0493</strain>
        <tissue evidence="2">Leaf</tissue>
    </source>
</reference>
<gene>
    <name evidence="2" type="ORF">RJ639_016554</name>
</gene>
<protein>
    <recommendedName>
        <fullName evidence="1">Reverse transcriptase Ty1/copia-type domain-containing protein</fullName>
    </recommendedName>
</protein>
<dbReference type="Proteomes" id="UP001188597">
    <property type="component" value="Unassembled WGS sequence"/>
</dbReference>
<sequence length="475" mass="52659">MTVWSHRHPREVRTVVFGQSSKSGCWVLGEWVSRAAEGIYPSLMRRRVEARGCSDQRQLLTPTFLSSALHRVHLSNQQSSVLIDYKGGGVKLAEGIITEETEEVETEGVIIEEQVRLFAIIAKSPDTHVTCQESVAAFAESGLILPNWILKPLNVSFWAIHGFRRDTGAISDLHRYLVSTDVVFSKHSPFFFSKSNSSSKGEDDDRMMYEIFPLIPIEPAIFEDRTLEDGLSVPVEPSNAADGARSGVAQLEDVDCLGEQAIVPSAPEKPPIVQVYSRRREHHDTCLAQASSSCDPPPNDLGLPIGFRKGKRHCTLPKYPIANFISYDHLSSSSSSLIVSLDSVSIPKTVKDALSHPGWHNAMLEEIQALEKKSYMGSINLLEGKKAVGCTWVYTIKFNVDGSVARLKARLVAKGFAQTYGVEYSDTLSYIKNDFVHGDLVEEVYMEQPPGFVAQGEYGKICHLKKSLYSLKQSP</sequence>
<evidence type="ECO:0000313" key="2">
    <source>
        <dbReference type="EMBL" id="KAK3005987.1"/>
    </source>
</evidence>
<dbReference type="AlphaFoldDB" id="A0AA89AKT9"/>